<protein>
    <submittedName>
        <fullName evidence="9">AfsR/SARP family transcriptional regulator</fullName>
    </submittedName>
</protein>
<feature type="domain" description="OmpR/PhoB-type" evidence="8">
    <location>
        <begin position="1"/>
        <end position="94"/>
    </location>
</feature>
<evidence type="ECO:0000256" key="3">
    <source>
        <dbReference type="ARBA" id="ARBA00023015"/>
    </source>
</evidence>
<comment type="similarity">
    <text evidence="1">Belongs to the AfsR/DnrI/RedD regulatory family.</text>
</comment>
<dbReference type="GO" id="GO:0003677">
    <property type="term" value="F:DNA binding"/>
    <property type="evidence" value="ECO:0007669"/>
    <property type="project" value="UniProtKB-UniRule"/>
</dbReference>
<dbReference type="SUPFAM" id="SSF48452">
    <property type="entry name" value="TPR-like"/>
    <property type="match status" value="1"/>
</dbReference>
<feature type="non-terminal residue" evidence="9">
    <location>
        <position position="338"/>
    </location>
</feature>
<feature type="compositionally biased region" description="Gly residues" evidence="7">
    <location>
        <begin position="272"/>
        <end position="281"/>
    </location>
</feature>
<name>A0A6G3QTF8_9ACTN</name>
<comment type="caution">
    <text evidence="9">The sequence shown here is derived from an EMBL/GenBank/DDBJ whole genome shotgun (WGS) entry which is preliminary data.</text>
</comment>
<dbReference type="InterPro" id="IPR036388">
    <property type="entry name" value="WH-like_DNA-bd_sf"/>
</dbReference>
<dbReference type="GO" id="GO:0006355">
    <property type="term" value="P:regulation of DNA-templated transcription"/>
    <property type="evidence" value="ECO:0007669"/>
    <property type="project" value="InterPro"/>
</dbReference>
<dbReference type="Gene3D" id="1.25.40.10">
    <property type="entry name" value="Tetratricopeptide repeat domain"/>
    <property type="match status" value="1"/>
</dbReference>
<dbReference type="PROSITE" id="PS51755">
    <property type="entry name" value="OMPR_PHOB"/>
    <property type="match status" value="1"/>
</dbReference>
<keyword evidence="4 6" id="KW-0238">DNA-binding</keyword>
<dbReference type="InterPro" id="IPR016032">
    <property type="entry name" value="Sig_transdc_resp-reg_C-effctor"/>
</dbReference>
<feature type="DNA-binding region" description="OmpR/PhoB-type" evidence="6">
    <location>
        <begin position="1"/>
        <end position="94"/>
    </location>
</feature>
<evidence type="ECO:0000256" key="5">
    <source>
        <dbReference type="ARBA" id="ARBA00023163"/>
    </source>
</evidence>
<dbReference type="CDD" id="cd15831">
    <property type="entry name" value="BTAD"/>
    <property type="match status" value="1"/>
</dbReference>
<dbReference type="SMART" id="SM00862">
    <property type="entry name" value="Trans_reg_C"/>
    <property type="match status" value="1"/>
</dbReference>
<organism evidence="9">
    <name type="scientific">Streptomyces sp. SID14436</name>
    <dbReference type="NCBI Taxonomy" id="2706070"/>
    <lineage>
        <taxon>Bacteria</taxon>
        <taxon>Bacillati</taxon>
        <taxon>Actinomycetota</taxon>
        <taxon>Actinomycetes</taxon>
        <taxon>Kitasatosporales</taxon>
        <taxon>Streptomycetaceae</taxon>
        <taxon>Streptomyces</taxon>
    </lineage>
</organism>
<dbReference type="AlphaFoldDB" id="A0A6G3QTF8"/>
<gene>
    <name evidence="9" type="ORF">G3I53_12070</name>
</gene>
<dbReference type="InterPro" id="IPR005158">
    <property type="entry name" value="BTAD"/>
</dbReference>
<dbReference type="Gene3D" id="1.10.10.10">
    <property type="entry name" value="Winged helix-like DNA-binding domain superfamily/Winged helix DNA-binding domain"/>
    <property type="match status" value="1"/>
</dbReference>
<dbReference type="SMART" id="SM01043">
    <property type="entry name" value="BTAD"/>
    <property type="match status" value="1"/>
</dbReference>
<keyword evidence="2" id="KW-0902">Two-component regulatory system</keyword>
<keyword evidence="5" id="KW-0804">Transcription</keyword>
<dbReference type="RefSeq" id="WP_164438325.1">
    <property type="nucleotide sequence ID" value="NZ_JAAGMD010000341.1"/>
</dbReference>
<proteinExistence type="inferred from homology"/>
<dbReference type="Pfam" id="PF00486">
    <property type="entry name" value="Trans_reg_C"/>
    <property type="match status" value="1"/>
</dbReference>
<feature type="compositionally biased region" description="Pro residues" evidence="7">
    <location>
        <begin position="257"/>
        <end position="268"/>
    </location>
</feature>
<dbReference type="PANTHER" id="PTHR35807:SF1">
    <property type="entry name" value="TRANSCRIPTIONAL REGULATOR REDD"/>
    <property type="match status" value="1"/>
</dbReference>
<feature type="compositionally biased region" description="Low complexity" evidence="7">
    <location>
        <begin position="287"/>
        <end position="323"/>
    </location>
</feature>
<evidence type="ECO:0000256" key="7">
    <source>
        <dbReference type="SAM" id="MobiDB-lite"/>
    </source>
</evidence>
<evidence type="ECO:0000313" key="9">
    <source>
        <dbReference type="EMBL" id="NEA86756.1"/>
    </source>
</evidence>
<reference evidence="9" key="1">
    <citation type="submission" date="2020-01" db="EMBL/GenBank/DDBJ databases">
        <title>Insect and environment-associated Actinomycetes.</title>
        <authorList>
            <person name="Currrie C."/>
            <person name="Chevrette M."/>
            <person name="Carlson C."/>
            <person name="Stubbendieck R."/>
            <person name="Wendt-Pienkowski E."/>
        </authorList>
    </citation>
    <scope>NUCLEOTIDE SEQUENCE</scope>
    <source>
        <strain evidence="9">SID14436</strain>
    </source>
</reference>
<feature type="region of interest" description="Disordered" evidence="7">
    <location>
        <begin position="248"/>
        <end position="338"/>
    </location>
</feature>
<keyword evidence="3" id="KW-0805">Transcription regulation</keyword>
<evidence type="ECO:0000256" key="6">
    <source>
        <dbReference type="PROSITE-ProRule" id="PRU01091"/>
    </source>
</evidence>
<dbReference type="InterPro" id="IPR011990">
    <property type="entry name" value="TPR-like_helical_dom_sf"/>
</dbReference>
<accession>A0A6G3QTF8</accession>
<evidence type="ECO:0000256" key="2">
    <source>
        <dbReference type="ARBA" id="ARBA00023012"/>
    </source>
</evidence>
<dbReference type="PANTHER" id="PTHR35807">
    <property type="entry name" value="TRANSCRIPTIONAL REGULATOR REDD-RELATED"/>
    <property type="match status" value="1"/>
</dbReference>
<dbReference type="GO" id="GO:0000160">
    <property type="term" value="P:phosphorelay signal transduction system"/>
    <property type="evidence" value="ECO:0007669"/>
    <property type="project" value="UniProtKB-KW"/>
</dbReference>
<dbReference type="InterPro" id="IPR051677">
    <property type="entry name" value="AfsR-DnrI-RedD_regulator"/>
</dbReference>
<dbReference type="EMBL" id="JAAGMD010000341">
    <property type="protein sequence ID" value="NEA86756.1"/>
    <property type="molecule type" value="Genomic_DNA"/>
</dbReference>
<evidence type="ECO:0000259" key="8">
    <source>
        <dbReference type="PROSITE" id="PS51755"/>
    </source>
</evidence>
<dbReference type="InterPro" id="IPR001867">
    <property type="entry name" value="OmpR/PhoB-type_DNA-bd"/>
</dbReference>
<dbReference type="Pfam" id="PF03704">
    <property type="entry name" value="BTAD"/>
    <property type="match status" value="1"/>
</dbReference>
<sequence>MRFQLLGPLSVTDGCDVVVLPPAKPTSLLAALLLRPGEVVPTDRLLEAVWGGKQPATAKSALQSCVLRLRRLLARYGIAERLVVAVAGGYRLSADAESLDLLHFRRLAAEAAGAGESELPMLRTALGLWRGPLLANVPSELLHRDEVPRLAEQRLRVLERVCEIQLAQGRCSEVLVDLWEATGAHPQHEGLSAQLMRALYGSGRQNEALAEYRRIRGRLRDELGVDPGPQLQGLELAILRGEELRGLPRGQAAAEPAPAPPAPAPPVVPTGRGTGDGGPGGIVSSDGAADPAHAGHAGQAAHAGHTAPLTAPARPALAAPDTTGTDAVLAGSGPAGAS</sequence>
<evidence type="ECO:0000256" key="1">
    <source>
        <dbReference type="ARBA" id="ARBA00005820"/>
    </source>
</evidence>
<evidence type="ECO:0000256" key="4">
    <source>
        <dbReference type="ARBA" id="ARBA00023125"/>
    </source>
</evidence>
<dbReference type="SUPFAM" id="SSF46894">
    <property type="entry name" value="C-terminal effector domain of the bipartite response regulators"/>
    <property type="match status" value="1"/>
</dbReference>